<keyword evidence="3" id="KW-1185">Reference proteome</keyword>
<dbReference type="Pfam" id="PF11136">
    <property type="entry name" value="DUF2889"/>
    <property type="match status" value="1"/>
</dbReference>
<gene>
    <name evidence="2" type="ORF">I7412_40360</name>
</gene>
<dbReference type="EMBL" id="JAEACQ010000379">
    <property type="protein sequence ID" value="MBL7633302.1"/>
    <property type="molecule type" value="Genomic_DNA"/>
</dbReference>
<dbReference type="Proteomes" id="UP000604475">
    <property type="component" value="Unassembled WGS sequence"/>
</dbReference>
<feature type="region of interest" description="Disordered" evidence="1">
    <location>
        <begin position="1"/>
        <end position="33"/>
    </location>
</feature>
<evidence type="ECO:0000313" key="3">
    <source>
        <dbReference type="Proteomes" id="UP000604475"/>
    </source>
</evidence>
<evidence type="ECO:0000313" key="2">
    <source>
        <dbReference type="EMBL" id="MBL7633302.1"/>
    </source>
</evidence>
<reference evidence="2" key="1">
    <citation type="submission" date="2020-12" db="EMBL/GenBank/DDBJ databases">
        <title>Genomic characterization of non-nitrogen-fixing Frankia strains.</title>
        <authorList>
            <person name="Carlos-Shanley C."/>
            <person name="Guerra T."/>
            <person name="Hahn D."/>
        </authorList>
    </citation>
    <scope>NUCLEOTIDE SEQUENCE</scope>
    <source>
        <strain evidence="2">CN6</strain>
    </source>
</reference>
<dbReference type="InterPro" id="IPR021312">
    <property type="entry name" value="DUF2889"/>
</dbReference>
<organism evidence="2 3">
    <name type="scientific">Frankia nepalensis</name>
    <dbReference type="NCBI Taxonomy" id="1836974"/>
    <lineage>
        <taxon>Bacteria</taxon>
        <taxon>Bacillati</taxon>
        <taxon>Actinomycetota</taxon>
        <taxon>Actinomycetes</taxon>
        <taxon>Frankiales</taxon>
        <taxon>Frankiaceae</taxon>
        <taxon>Frankia</taxon>
    </lineage>
</organism>
<feature type="compositionally biased region" description="Low complexity" evidence="1">
    <location>
        <begin position="13"/>
        <end position="29"/>
    </location>
</feature>
<proteinExistence type="predicted"/>
<accession>A0A937UT80</accession>
<dbReference type="AlphaFoldDB" id="A0A937UT80"/>
<protein>
    <submittedName>
        <fullName evidence="2">DUF2889 domain-containing protein</fullName>
    </submittedName>
</protein>
<dbReference type="RefSeq" id="WP_203001635.1">
    <property type="nucleotide sequence ID" value="NZ_JADWYU010000205.1"/>
</dbReference>
<evidence type="ECO:0000256" key="1">
    <source>
        <dbReference type="SAM" id="MobiDB-lite"/>
    </source>
</evidence>
<sequence>MSVPVWITRPDGRPLTGPAAPGGPAVATPPLRPGLVRRTTTHDSLRPAGLAGPVTLDARGRDIRVEADGAATVLDAARVTAEIGGFPARAIARIEADPGHPGLAALVGRGAAAGFRQAVDDALPGERASHSVRHQLLDDLPTALLVSGYALQFDRPARVPPRGLALQYPDLCAGWVAGGTIISGIETTGRVPLPLGPPVPPVDADDPDGWHETEPLPAHGMRRRRRIDVWRAGGERGARVECFFRDSHVDPDGVETAVHEYTVRATVDVATTTFTSCVAEFGALPWSECPGALASAGRLVGRRPDGLRRLVRDTFTGTSTCTHLNDTLRSLEDVGALVAQLPGADTDTGADETST</sequence>
<name>A0A937UT80_9ACTN</name>
<comment type="caution">
    <text evidence="2">The sequence shown here is derived from an EMBL/GenBank/DDBJ whole genome shotgun (WGS) entry which is preliminary data.</text>
</comment>